<feature type="chain" id="PRO_5011632845" evidence="2">
    <location>
        <begin position="28"/>
        <end position="1319"/>
    </location>
</feature>
<dbReference type="InterPro" id="IPR002477">
    <property type="entry name" value="Peptidoglycan-bd-like"/>
</dbReference>
<dbReference type="PROSITE" id="PS51781">
    <property type="entry name" value="SH3B"/>
    <property type="match status" value="1"/>
</dbReference>
<protein>
    <submittedName>
        <fullName evidence="4">Beta-N-acetylglucosaminidase</fullName>
    </submittedName>
</protein>
<feature type="domain" description="SH3b" evidence="3">
    <location>
        <begin position="809"/>
        <end position="876"/>
    </location>
</feature>
<organism evidence="4 5">
    <name type="scientific">Alkalicoccus daliensis</name>
    <dbReference type="NCBI Taxonomy" id="745820"/>
    <lineage>
        <taxon>Bacteria</taxon>
        <taxon>Bacillati</taxon>
        <taxon>Bacillota</taxon>
        <taxon>Bacilli</taxon>
        <taxon>Bacillales</taxon>
        <taxon>Bacillaceae</taxon>
        <taxon>Alkalicoccus</taxon>
    </lineage>
</organism>
<dbReference type="Gene3D" id="1.10.101.10">
    <property type="entry name" value="PGBD-like superfamily/PGBD"/>
    <property type="match status" value="9"/>
</dbReference>
<dbReference type="InterPro" id="IPR002901">
    <property type="entry name" value="MGlyc_endo_b_GlcNAc-like_dom"/>
</dbReference>
<keyword evidence="2" id="KW-0732">Signal</keyword>
<dbReference type="RefSeq" id="WP_090843020.1">
    <property type="nucleotide sequence ID" value="NZ_FNIL01000006.1"/>
</dbReference>
<evidence type="ECO:0000256" key="1">
    <source>
        <dbReference type="SAM" id="MobiDB-lite"/>
    </source>
</evidence>
<dbReference type="Gene3D" id="2.30.30.40">
    <property type="entry name" value="SH3 Domains"/>
    <property type="match status" value="1"/>
</dbReference>
<feature type="signal peptide" evidence="2">
    <location>
        <begin position="1"/>
        <end position="27"/>
    </location>
</feature>
<dbReference type="InterPro" id="IPR036366">
    <property type="entry name" value="PGBDSf"/>
</dbReference>
<dbReference type="InterPro" id="IPR036365">
    <property type="entry name" value="PGBD-like_sf"/>
</dbReference>
<dbReference type="Pfam" id="PF01471">
    <property type="entry name" value="PG_binding_1"/>
    <property type="match status" value="8"/>
</dbReference>
<dbReference type="Pfam" id="PF01832">
    <property type="entry name" value="Glucosaminidase"/>
    <property type="match status" value="1"/>
</dbReference>
<dbReference type="STRING" id="745820.SAMN04488053_106116"/>
<gene>
    <name evidence="4" type="ORF">SAMN04488053_106116</name>
</gene>
<dbReference type="Pfam" id="PF08239">
    <property type="entry name" value="SH3_3"/>
    <property type="match status" value="1"/>
</dbReference>
<dbReference type="EMBL" id="FNIL01000006">
    <property type="protein sequence ID" value="SDO06480.1"/>
    <property type="molecule type" value="Genomic_DNA"/>
</dbReference>
<keyword evidence="5" id="KW-1185">Reference proteome</keyword>
<dbReference type="Proteomes" id="UP000198778">
    <property type="component" value="Unassembled WGS sequence"/>
</dbReference>
<dbReference type="OrthoDB" id="9816557at2"/>
<evidence type="ECO:0000256" key="2">
    <source>
        <dbReference type="SAM" id="SignalP"/>
    </source>
</evidence>
<proteinExistence type="predicted"/>
<feature type="compositionally biased region" description="Acidic residues" evidence="1">
    <location>
        <begin position="271"/>
        <end position="285"/>
    </location>
</feature>
<dbReference type="SUPFAM" id="SSF47090">
    <property type="entry name" value="PGBD-like"/>
    <property type="match status" value="9"/>
</dbReference>
<dbReference type="InterPro" id="IPR003646">
    <property type="entry name" value="SH3-like_bac-type"/>
</dbReference>
<feature type="compositionally biased region" description="Basic and acidic residues" evidence="1">
    <location>
        <begin position="304"/>
        <end position="322"/>
    </location>
</feature>
<sequence length="1319" mass="146848">MNISLKKYTSLCLVLLLVFSSFGTAFAEELSEEESNIEVYNERTDDSFDELTEEQLEDLHWQILKEHLTLYYEVETESEEEFEKNLLNYLHEFQIEYDLEVTPTYSEETVEKMVEVLRDKGYYYIFGMEHEEVILVKEKLKNNVDPEMFTGENITPFYGAITKELVEKFQEEHELKVHGAIDEKTAEMLQIEIPENTEETEQNEANESSSEEFEEELPVTEESSDEVTENTVAKEETNSEENKDLNSEETDNEEEKKKQNSVENETAPTNEAEEKDQNEIAEEELQNERENTSDGSETNEENLQQEKQENVNEQEENAHEEKEAEEDIVQSSNETEREEENSSQEINTFSSMAVQSTALALPFKDGDSGIEIKEMKMKLTALGFGNFPSDPSTVYGPVTEGVVKDFQAYYGLNADGIADEPTMSRLSNELGTPYQSGNASEQVREMKMKLTDLGYGNFPSDPSTVYGSVTKSVVEEFQQANNLIANGIGDSKTIGLLQSLHEDAFSTASLSLPFQNGDRGEEITLFKQNLTTLGFGSFPENPSTVYGPVTMGVVKQFQAYFGLTADGVTNQQTYNRVASELETIYQPGSSHSSIVGFKQDLTALGFGNFPETPSGAYGTVTASVVKDFQKAEDLVESGIADSVTLNRIKELKEELISSRLSLPYKNGDSGEEIVKLKQDLTTLGFGSFPENPSTLYGSVTRGVVNDFQTYFGLTTSQNVDKRTLDRIQKELNSPFRSGQPSSDAIKELKENLTSLGFGSFPENPSRVYGSVTASVVADFQKANNLRVNGIGDSVTMKLIDSQTAQRSVIAQGKVTASNLNVRSTRSTGSSSTVYGTLPNGTIVDILVDHGTWYEISHASISQSPAYVSASFIEVQGAGVAFPYERGDSGDEIRVMKQGLTKLGFGSFPSNPSGVYGSVTEKVVKEFQEYYGLNPTGKMSKTNLEYLESILSSHYVSGQSHANVKELKINLTKLGFGSFPSNPSTAYGSVTASVVKSFQKHHGLVENGIGDPVTMQKINTELNKIGNNIQYRTYQITLNQMLERQMMFAPQASAAGGGWRNATSVEVARWLDPNNFTADPNSRDMYQFLVLSQTSGVSASQLNNILRNRGVLHGTGATFKSAAETQGVNDIYLISHAILETGHGTSILSNGSIEVGEISTNRWVSIQPLSNGSKATYILEYRPSTNSWHRTRNDSFNTNNITLRKTYNMFGIEAVDSDPHTRGSVRAFREGWFTPEDSIRGGAQFISNSYLDRGQDTLYKMRWDPDFHEASMNSSVTIPRTRFYQYATDIGWAYKQTDMIKTLYDQIDNPYLPFEVPSYQ</sequence>
<dbReference type="SMART" id="SM00047">
    <property type="entry name" value="LYZ2"/>
    <property type="match status" value="1"/>
</dbReference>
<reference evidence="5" key="1">
    <citation type="submission" date="2016-10" db="EMBL/GenBank/DDBJ databases">
        <authorList>
            <person name="Varghese N."/>
            <person name="Submissions S."/>
        </authorList>
    </citation>
    <scope>NUCLEOTIDE SEQUENCE [LARGE SCALE GENOMIC DNA]</scope>
    <source>
        <strain evidence="5">CGMCC 1.10369</strain>
    </source>
</reference>
<dbReference type="GO" id="GO:0004040">
    <property type="term" value="F:amidase activity"/>
    <property type="evidence" value="ECO:0007669"/>
    <property type="project" value="InterPro"/>
</dbReference>
<evidence type="ECO:0000259" key="3">
    <source>
        <dbReference type="PROSITE" id="PS51781"/>
    </source>
</evidence>
<feature type="compositionally biased region" description="Basic and acidic residues" evidence="1">
    <location>
        <begin position="232"/>
        <end position="246"/>
    </location>
</feature>
<feature type="compositionally biased region" description="Acidic residues" evidence="1">
    <location>
        <begin position="195"/>
        <end position="228"/>
    </location>
</feature>
<evidence type="ECO:0000313" key="5">
    <source>
        <dbReference type="Proteomes" id="UP000198778"/>
    </source>
</evidence>
<feature type="region of interest" description="Disordered" evidence="1">
    <location>
        <begin position="193"/>
        <end position="347"/>
    </location>
</feature>
<accession>A0A1H0GHW0</accession>
<name>A0A1H0GHW0_9BACI</name>
<evidence type="ECO:0000313" key="4">
    <source>
        <dbReference type="EMBL" id="SDO06480.1"/>
    </source>
</evidence>